<protein>
    <submittedName>
        <fullName evidence="1">Uncharacterized protein</fullName>
    </submittedName>
</protein>
<gene>
    <name evidence="1" type="ORF">MAIC_20020</name>
</gene>
<organism evidence="1 2">
    <name type="scientific">Mycolicibacterium aichiense</name>
    <dbReference type="NCBI Taxonomy" id="1799"/>
    <lineage>
        <taxon>Bacteria</taxon>
        <taxon>Bacillati</taxon>
        <taxon>Actinomycetota</taxon>
        <taxon>Actinomycetes</taxon>
        <taxon>Mycobacteriales</taxon>
        <taxon>Mycobacteriaceae</taxon>
        <taxon>Mycolicibacterium</taxon>
    </lineage>
</organism>
<dbReference type="EMBL" id="AP022561">
    <property type="protein sequence ID" value="BBX07199.1"/>
    <property type="molecule type" value="Genomic_DNA"/>
</dbReference>
<accession>A0AAD1HLK2</accession>
<dbReference type="KEGG" id="maic:MAIC_20020"/>
<dbReference type="Proteomes" id="UP000467327">
    <property type="component" value="Chromosome"/>
</dbReference>
<evidence type="ECO:0000313" key="2">
    <source>
        <dbReference type="Proteomes" id="UP000467327"/>
    </source>
</evidence>
<sequence length="54" mass="5981">MYMSAERFALANQAVRDTFAQCSIVWQAIPHWDVGDPGQIKVADGNTVPRAFSI</sequence>
<reference evidence="1 2" key="1">
    <citation type="journal article" date="2019" name="Emerg. Microbes Infect.">
        <title>Comprehensive subspecies identification of 175 nontuberculous mycobacteria species based on 7547 genomic profiles.</title>
        <authorList>
            <person name="Matsumoto Y."/>
            <person name="Kinjo T."/>
            <person name="Motooka D."/>
            <person name="Nabeya D."/>
            <person name="Jung N."/>
            <person name="Uechi K."/>
            <person name="Horii T."/>
            <person name="Iida T."/>
            <person name="Fujita J."/>
            <person name="Nakamura S."/>
        </authorList>
    </citation>
    <scope>NUCLEOTIDE SEQUENCE [LARGE SCALE GENOMIC DNA]</scope>
    <source>
        <strain evidence="1 2">JCM 6376</strain>
    </source>
</reference>
<name>A0AAD1HLK2_9MYCO</name>
<proteinExistence type="predicted"/>
<evidence type="ECO:0000313" key="1">
    <source>
        <dbReference type="EMBL" id="BBX07199.1"/>
    </source>
</evidence>
<dbReference type="AlphaFoldDB" id="A0AAD1HLK2"/>
<keyword evidence="2" id="KW-1185">Reference proteome</keyword>